<evidence type="ECO:0000256" key="1">
    <source>
        <dbReference type="ARBA" id="ARBA00000632"/>
    </source>
</evidence>
<dbReference type="SUPFAM" id="SSF51445">
    <property type="entry name" value="(Trans)glycosidases"/>
    <property type="match status" value="1"/>
</dbReference>
<evidence type="ECO:0000256" key="2">
    <source>
        <dbReference type="ARBA" id="ARBA00004613"/>
    </source>
</evidence>
<dbReference type="Pfam" id="PF01183">
    <property type="entry name" value="Glyco_hydro_25"/>
    <property type="match status" value="1"/>
</dbReference>
<protein>
    <recommendedName>
        <fullName evidence="12">N,O-diacetylmuramidase</fullName>
        <ecNumber evidence="4">3.2.1.17</ecNumber>
    </recommendedName>
    <alternativeName>
        <fullName evidence="13">Lysozyme CH</fullName>
    </alternativeName>
</protein>
<dbReference type="InterPro" id="IPR002053">
    <property type="entry name" value="Glyco_hydro_25"/>
</dbReference>
<dbReference type="GO" id="GO:0031640">
    <property type="term" value="P:killing of cells of another organism"/>
    <property type="evidence" value="ECO:0007669"/>
    <property type="project" value="UniProtKB-KW"/>
</dbReference>
<evidence type="ECO:0000313" key="15">
    <source>
        <dbReference type="Proteomes" id="UP000757232"/>
    </source>
</evidence>
<dbReference type="GO" id="GO:0005576">
    <property type="term" value="C:extracellular region"/>
    <property type="evidence" value="ECO:0007669"/>
    <property type="project" value="UniProtKB-SubCell"/>
</dbReference>
<keyword evidence="7" id="KW-0081">Bacteriolytic enzyme</keyword>
<evidence type="ECO:0000256" key="7">
    <source>
        <dbReference type="ARBA" id="ARBA00022638"/>
    </source>
</evidence>
<dbReference type="GO" id="GO:0016052">
    <property type="term" value="P:carbohydrate catabolic process"/>
    <property type="evidence" value="ECO:0007669"/>
    <property type="project" value="TreeGrafter"/>
</dbReference>
<name>A0A9Q5N6W7_SANBA</name>
<dbReference type="GO" id="GO:0016998">
    <property type="term" value="P:cell wall macromolecule catabolic process"/>
    <property type="evidence" value="ECO:0007669"/>
    <property type="project" value="InterPro"/>
</dbReference>
<dbReference type="GO" id="GO:0009253">
    <property type="term" value="P:peptidoglycan catabolic process"/>
    <property type="evidence" value="ECO:0007669"/>
    <property type="project" value="InterPro"/>
</dbReference>
<evidence type="ECO:0000256" key="8">
    <source>
        <dbReference type="ARBA" id="ARBA00022801"/>
    </source>
</evidence>
<evidence type="ECO:0000256" key="10">
    <source>
        <dbReference type="ARBA" id="ARBA00023295"/>
    </source>
</evidence>
<evidence type="ECO:0000256" key="5">
    <source>
        <dbReference type="ARBA" id="ARBA00022525"/>
    </source>
</evidence>
<dbReference type="FunFam" id="3.20.20.80:FF:000060">
    <property type="entry name" value="Lysozyme M1"/>
    <property type="match status" value="1"/>
</dbReference>
<dbReference type="OrthoDB" id="6590422at2759"/>
<proteinExistence type="inferred from homology"/>
<keyword evidence="10" id="KW-0326">Glycosidase</keyword>
<dbReference type="PANTHER" id="PTHR34135">
    <property type="entry name" value="LYSOZYME"/>
    <property type="match status" value="1"/>
</dbReference>
<dbReference type="PROSITE" id="PS51904">
    <property type="entry name" value="GLYCOSYL_HYDROL_F25_2"/>
    <property type="match status" value="1"/>
</dbReference>
<gene>
    <name evidence="14" type="ORF">A7U60_g6706</name>
</gene>
<sequence length="246" mass="26812">MTVWAIKAFPNGGMSYLRKMALLSFLTIAAFIFSVQALLEGIDISGYTTGVNFETVKANGIKFVYIKATEGTTFKSDLFSSQYTGATNAGLIRGAYHFARPDVSSGATQASYFASNGGGWSSDGITLPGVLDIENNPYGAQCYGLSQSQMVSWIQDFSDTYQSRTGRYPVIYTTTSWWTTCTGNSAAFGQNNPLWIARWASSVGTLPSGWSFWTFWQNSDDASPNPGDHNYFNGDETQLSRFATGS</sequence>
<keyword evidence="15" id="KW-1185">Reference proteome</keyword>
<comment type="catalytic activity">
    <reaction evidence="1">
        <text>Hydrolysis of (1-&gt;4)-beta-linkages between N-acetylmuramic acid and N-acetyl-D-glucosamine residues in a peptidoglycan and between N-acetyl-D-glucosamine residues in chitodextrins.</text>
        <dbReference type="EC" id="3.2.1.17"/>
    </reaction>
</comment>
<dbReference type="SMART" id="SM00641">
    <property type="entry name" value="Glyco_25"/>
    <property type="match status" value="1"/>
</dbReference>
<evidence type="ECO:0000256" key="3">
    <source>
        <dbReference type="ARBA" id="ARBA00010646"/>
    </source>
</evidence>
<evidence type="ECO:0000256" key="11">
    <source>
        <dbReference type="ARBA" id="ARBA00055588"/>
    </source>
</evidence>
<comment type="similarity">
    <text evidence="3">Belongs to the glycosyl hydrolase 25 family.</text>
</comment>
<comment type="subcellular location">
    <subcellularLocation>
        <location evidence="2">Secreted</location>
    </subcellularLocation>
</comment>
<evidence type="ECO:0000256" key="12">
    <source>
        <dbReference type="ARBA" id="ARBA00073159"/>
    </source>
</evidence>
<dbReference type="GO" id="GO:0042742">
    <property type="term" value="P:defense response to bacterium"/>
    <property type="evidence" value="ECO:0007669"/>
    <property type="project" value="UniProtKB-KW"/>
</dbReference>
<dbReference type="CDD" id="cd06412">
    <property type="entry name" value="GH25_CH-type"/>
    <property type="match status" value="1"/>
</dbReference>
<comment type="function">
    <text evidence="11">This enzyme has both lysozyme (acetylmuramidase) and diacetylmuramidase activities.</text>
</comment>
<reference evidence="14" key="1">
    <citation type="submission" date="2016-06" db="EMBL/GenBank/DDBJ databases">
        <title>Draft Genome sequence of the fungus Inonotus baumii.</title>
        <authorList>
            <person name="Zhu H."/>
            <person name="Lin W."/>
        </authorList>
    </citation>
    <scope>NUCLEOTIDE SEQUENCE</scope>
    <source>
        <strain evidence="14">821</strain>
    </source>
</reference>
<dbReference type="AlphaFoldDB" id="A0A9Q5N6W7"/>
<dbReference type="GO" id="GO:0003796">
    <property type="term" value="F:lysozyme activity"/>
    <property type="evidence" value="ECO:0007669"/>
    <property type="project" value="UniProtKB-EC"/>
</dbReference>
<evidence type="ECO:0000256" key="9">
    <source>
        <dbReference type="ARBA" id="ARBA00023157"/>
    </source>
</evidence>
<dbReference type="InterPro" id="IPR017853">
    <property type="entry name" value="GH"/>
</dbReference>
<evidence type="ECO:0000256" key="13">
    <source>
        <dbReference type="ARBA" id="ARBA00075474"/>
    </source>
</evidence>
<dbReference type="Gene3D" id="3.20.20.80">
    <property type="entry name" value="Glycosidases"/>
    <property type="match status" value="1"/>
</dbReference>
<dbReference type="EMBL" id="LNZH02000204">
    <property type="protein sequence ID" value="OCB86118.1"/>
    <property type="molecule type" value="Genomic_DNA"/>
</dbReference>
<evidence type="ECO:0000256" key="4">
    <source>
        <dbReference type="ARBA" id="ARBA00012732"/>
    </source>
</evidence>
<dbReference type="Proteomes" id="UP000757232">
    <property type="component" value="Unassembled WGS sequence"/>
</dbReference>
<organism evidence="14 15">
    <name type="scientific">Sanghuangporus baumii</name>
    <name type="common">Phellinus baumii</name>
    <dbReference type="NCBI Taxonomy" id="108892"/>
    <lineage>
        <taxon>Eukaryota</taxon>
        <taxon>Fungi</taxon>
        <taxon>Dikarya</taxon>
        <taxon>Basidiomycota</taxon>
        <taxon>Agaricomycotina</taxon>
        <taxon>Agaricomycetes</taxon>
        <taxon>Hymenochaetales</taxon>
        <taxon>Hymenochaetaceae</taxon>
        <taxon>Sanghuangporus</taxon>
    </lineage>
</organism>
<accession>A0A9Q5N6W7</accession>
<evidence type="ECO:0000256" key="6">
    <source>
        <dbReference type="ARBA" id="ARBA00022529"/>
    </source>
</evidence>
<keyword evidence="8 14" id="KW-0378">Hydrolase</keyword>
<keyword evidence="6" id="KW-0929">Antimicrobial</keyword>
<dbReference type="EC" id="3.2.1.17" evidence="4"/>
<keyword evidence="5" id="KW-0964">Secreted</keyword>
<comment type="caution">
    <text evidence="14">The sequence shown here is derived from an EMBL/GenBank/DDBJ whole genome shotgun (WGS) entry which is preliminary data.</text>
</comment>
<evidence type="ECO:0000313" key="14">
    <source>
        <dbReference type="EMBL" id="OCB86118.1"/>
    </source>
</evidence>
<dbReference type="PANTHER" id="PTHR34135:SF2">
    <property type="entry name" value="LYSOZYME"/>
    <property type="match status" value="1"/>
</dbReference>
<dbReference type="InterPro" id="IPR018077">
    <property type="entry name" value="Glyco_hydro_fam25_subgr"/>
</dbReference>
<keyword evidence="9" id="KW-1015">Disulfide bond</keyword>